<reference evidence="1" key="2">
    <citation type="journal article" date="2015" name="Data Brief">
        <title>Shoot transcriptome of the giant reed, Arundo donax.</title>
        <authorList>
            <person name="Barrero R.A."/>
            <person name="Guerrero F.D."/>
            <person name="Moolhuijzen P."/>
            <person name="Goolsby J.A."/>
            <person name="Tidwell J."/>
            <person name="Bellgard S.E."/>
            <person name="Bellgard M.I."/>
        </authorList>
    </citation>
    <scope>NUCLEOTIDE SEQUENCE</scope>
    <source>
        <tissue evidence="1">Shoot tissue taken approximately 20 cm above the soil surface</tissue>
    </source>
</reference>
<sequence>MELFNLTAVVVSRNCWKICPSTCTINSWLQASILQKQSITW</sequence>
<protein>
    <submittedName>
        <fullName evidence="1">Uncharacterized protein</fullName>
    </submittedName>
</protein>
<dbReference type="EMBL" id="GBRH01275547">
    <property type="protein sequence ID" value="JAD22348.1"/>
    <property type="molecule type" value="Transcribed_RNA"/>
</dbReference>
<evidence type="ECO:0000313" key="1">
    <source>
        <dbReference type="EMBL" id="JAD22348.1"/>
    </source>
</evidence>
<dbReference type="AlphaFoldDB" id="A0A0A8YAE9"/>
<organism evidence="1">
    <name type="scientific">Arundo donax</name>
    <name type="common">Giant reed</name>
    <name type="synonym">Donax arundinaceus</name>
    <dbReference type="NCBI Taxonomy" id="35708"/>
    <lineage>
        <taxon>Eukaryota</taxon>
        <taxon>Viridiplantae</taxon>
        <taxon>Streptophyta</taxon>
        <taxon>Embryophyta</taxon>
        <taxon>Tracheophyta</taxon>
        <taxon>Spermatophyta</taxon>
        <taxon>Magnoliopsida</taxon>
        <taxon>Liliopsida</taxon>
        <taxon>Poales</taxon>
        <taxon>Poaceae</taxon>
        <taxon>PACMAD clade</taxon>
        <taxon>Arundinoideae</taxon>
        <taxon>Arundineae</taxon>
        <taxon>Arundo</taxon>
    </lineage>
</organism>
<accession>A0A0A8YAE9</accession>
<name>A0A0A8YAE9_ARUDO</name>
<reference evidence="1" key="1">
    <citation type="submission" date="2014-09" db="EMBL/GenBank/DDBJ databases">
        <authorList>
            <person name="Magalhaes I.L.F."/>
            <person name="Oliveira U."/>
            <person name="Santos F.R."/>
            <person name="Vidigal T.H.D.A."/>
            <person name="Brescovit A.D."/>
            <person name="Santos A.J."/>
        </authorList>
    </citation>
    <scope>NUCLEOTIDE SEQUENCE</scope>
    <source>
        <tissue evidence="1">Shoot tissue taken approximately 20 cm above the soil surface</tissue>
    </source>
</reference>
<proteinExistence type="predicted"/>